<gene>
    <name evidence="1" type="ORF">METZ01_LOCUS411554</name>
</gene>
<reference evidence="1" key="1">
    <citation type="submission" date="2018-05" db="EMBL/GenBank/DDBJ databases">
        <authorList>
            <person name="Lanie J.A."/>
            <person name="Ng W.-L."/>
            <person name="Kazmierczak K.M."/>
            <person name="Andrzejewski T.M."/>
            <person name="Davidsen T.M."/>
            <person name="Wayne K.J."/>
            <person name="Tettelin H."/>
            <person name="Glass J.I."/>
            <person name="Rusch D."/>
            <person name="Podicherti R."/>
            <person name="Tsui H.-C.T."/>
            <person name="Winkler M.E."/>
        </authorList>
    </citation>
    <scope>NUCLEOTIDE SEQUENCE</scope>
</reference>
<proteinExistence type="predicted"/>
<accession>A0A382WJA8</accession>
<name>A0A382WJA8_9ZZZZ</name>
<protein>
    <submittedName>
        <fullName evidence="1">Uncharacterized protein</fullName>
    </submittedName>
</protein>
<dbReference type="EMBL" id="UINC01160190">
    <property type="protein sequence ID" value="SVD58700.1"/>
    <property type="molecule type" value="Genomic_DNA"/>
</dbReference>
<sequence length="41" mass="4885">MLIKKEIHIFLKLGASPDKDVIKYMEFYDGVFIHFVKNNQN</sequence>
<evidence type="ECO:0000313" key="1">
    <source>
        <dbReference type="EMBL" id="SVD58700.1"/>
    </source>
</evidence>
<feature type="non-terminal residue" evidence="1">
    <location>
        <position position="41"/>
    </location>
</feature>
<organism evidence="1">
    <name type="scientific">marine metagenome</name>
    <dbReference type="NCBI Taxonomy" id="408172"/>
    <lineage>
        <taxon>unclassified sequences</taxon>
        <taxon>metagenomes</taxon>
        <taxon>ecological metagenomes</taxon>
    </lineage>
</organism>
<dbReference type="AlphaFoldDB" id="A0A382WJA8"/>